<organism evidence="2 3">
    <name type="scientific">Jeotgalibaca arthritidis</name>
    <dbReference type="NCBI Taxonomy" id="1868794"/>
    <lineage>
        <taxon>Bacteria</taxon>
        <taxon>Bacillati</taxon>
        <taxon>Bacillota</taxon>
        <taxon>Bacilli</taxon>
        <taxon>Lactobacillales</taxon>
        <taxon>Carnobacteriaceae</taxon>
        <taxon>Jeotgalibaca</taxon>
    </lineage>
</organism>
<sequence>MNKYLTAILISLCSLAINLWIIKQQRAGIEIDPNKKKNLERLSYALIVAAILFLTIG</sequence>
<evidence type="ECO:0000313" key="3">
    <source>
        <dbReference type="Proteomes" id="UP000501451"/>
    </source>
</evidence>
<name>A0A6G7K9H5_9LACT</name>
<keyword evidence="1" id="KW-1133">Transmembrane helix</keyword>
<gene>
    <name evidence="2" type="ORF">G7057_05080</name>
</gene>
<reference evidence="2 3" key="1">
    <citation type="journal article" date="2017" name="Int. J. Syst. Evol. Microbiol.">
        <title>Jeotgalibaca porci sp. nov. and Jeotgalibaca arthritidis sp. nov., isolated from pigs, and emended description of the genus Jeotgalibaca.</title>
        <authorList>
            <person name="Zamora L."/>
            <person name="Perez-Sancho M."/>
            <person name="Dominguez L."/>
            <person name="Fernandez-Garayzabal J.F."/>
            <person name="Vela A.I."/>
        </authorList>
    </citation>
    <scope>NUCLEOTIDE SEQUENCE [LARGE SCALE GENOMIC DNA]</scope>
    <source>
        <strain evidence="2 3">CECT 9157</strain>
    </source>
</reference>
<dbReference type="RefSeq" id="WP_166161821.1">
    <property type="nucleotide sequence ID" value="NZ_CP049740.1"/>
</dbReference>
<accession>A0A6G7K9H5</accession>
<proteinExistence type="predicted"/>
<evidence type="ECO:0000256" key="1">
    <source>
        <dbReference type="SAM" id="Phobius"/>
    </source>
</evidence>
<protein>
    <submittedName>
        <fullName evidence="2">Uncharacterized protein</fullName>
    </submittedName>
</protein>
<feature type="transmembrane region" description="Helical" evidence="1">
    <location>
        <begin position="6"/>
        <end position="22"/>
    </location>
</feature>
<keyword evidence="1" id="KW-0812">Transmembrane</keyword>
<keyword evidence="1" id="KW-0472">Membrane</keyword>
<dbReference type="KEGG" id="jar:G7057_05080"/>
<evidence type="ECO:0000313" key="2">
    <source>
        <dbReference type="EMBL" id="QII81908.1"/>
    </source>
</evidence>
<feature type="transmembrane region" description="Helical" evidence="1">
    <location>
        <begin position="38"/>
        <end position="56"/>
    </location>
</feature>
<dbReference type="AlphaFoldDB" id="A0A6G7K9H5"/>
<dbReference type="EMBL" id="CP049740">
    <property type="protein sequence ID" value="QII81908.1"/>
    <property type="molecule type" value="Genomic_DNA"/>
</dbReference>
<dbReference type="Proteomes" id="UP000501451">
    <property type="component" value="Chromosome"/>
</dbReference>
<keyword evidence="3" id="KW-1185">Reference proteome</keyword>